<protein>
    <submittedName>
        <fullName evidence="1">DNA-3-methyladenine glycosylase I</fullName>
    </submittedName>
</protein>
<dbReference type="PANTHER" id="PTHR30037:SF4">
    <property type="entry name" value="DNA-3-METHYLADENINE GLYCOSYLASE I"/>
    <property type="match status" value="1"/>
</dbReference>
<organism evidence="1 2">
    <name type="scientific">Lentilactobacillus raoultii</name>
    <dbReference type="NCBI Taxonomy" id="1987503"/>
    <lineage>
        <taxon>Bacteria</taxon>
        <taxon>Bacillati</taxon>
        <taxon>Bacillota</taxon>
        <taxon>Bacilli</taxon>
        <taxon>Lactobacillales</taxon>
        <taxon>Lactobacillaceae</taxon>
        <taxon>Lentilactobacillus</taxon>
    </lineage>
</organism>
<dbReference type="InterPro" id="IPR011257">
    <property type="entry name" value="DNA_glycosylase"/>
</dbReference>
<dbReference type="SUPFAM" id="SSF48150">
    <property type="entry name" value="DNA-glycosylase"/>
    <property type="match status" value="1"/>
</dbReference>
<dbReference type="RefSeq" id="WP_121977968.1">
    <property type="nucleotide sequence ID" value="NZ_JBHTLH010000019.1"/>
</dbReference>
<dbReference type="Proteomes" id="UP001597156">
    <property type="component" value="Unassembled WGS sequence"/>
</dbReference>
<gene>
    <name evidence="1" type="ORF">ACFQ22_06685</name>
</gene>
<dbReference type="EMBL" id="JBHTLH010000019">
    <property type="protein sequence ID" value="MFD1125036.1"/>
    <property type="molecule type" value="Genomic_DNA"/>
</dbReference>
<name>A0ABW3PIS1_9LACO</name>
<keyword evidence="2" id="KW-1185">Reference proteome</keyword>
<comment type="caution">
    <text evidence="1">The sequence shown here is derived from an EMBL/GenBank/DDBJ whole genome shotgun (WGS) entry which is preliminary data.</text>
</comment>
<reference evidence="2" key="1">
    <citation type="journal article" date="2019" name="Int. J. Syst. Evol. Microbiol.">
        <title>The Global Catalogue of Microorganisms (GCM) 10K type strain sequencing project: providing services to taxonomists for standard genome sequencing and annotation.</title>
        <authorList>
            <consortium name="The Broad Institute Genomics Platform"/>
            <consortium name="The Broad Institute Genome Sequencing Center for Infectious Disease"/>
            <person name="Wu L."/>
            <person name="Ma J."/>
        </authorList>
    </citation>
    <scope>NUCLEOTIDE SEQUENCE [LARGE SCALE GENOMIC DNA]</scope>
    <source>
        <strain evidence="2">CCUG 71848</strain>
    </source>
</reference>
<dbReference type="Gene3D" id="1.10.340.30">
    <property type="entry name" value="Hypothetical protein, domain 2"/>
    <property type="match status" value="1"/>
</dbReference>
<dbReference type="Pfam" id="PF03352">
    <property type="entry name" value="Adenine_glyco"/>
    <property type="match status" value="1"/>
</dbReference>
<evidence type="ECO:0000313" key="2">
    <source>
        <dbReference type="Proteomes" id="UP001597156"/>
    </source>
</evidence>
<sequence length="188" mass="21795">MKKIQRCSWAQTDNQLLRDYHDKEWGRPCHEDQKLFELLSLEMMQAGLSWQTILNKRAAFNQAFDHFDFQTVQYFEPKLPELMANRAIVRNRRKLLAIINNAKIIAKQVAAGQSFNDYVWHFVDNTPIKHVYTTHEEVPSTTPVAKAMSQQMKKDGFAFAGPVTVYSFMQAAGLVNDHETTCFLYNAF</sequence>
<evidence type="ECO:0000313" key="1">
    <source>
        <dbReference type="EMBL" id="MFD1125036.1"/>
    </source>
</evidence>
<proteinExistence type="predicted"/>
<dbReference type="InterPro" id="IPR005019">
    <property type="entry name" value="Adenine_glyco"/>
</dbReference>
<accession>A0ABW3PIS1</accession>
<dbReference type="PANTHER" id="PTHR30037">
    <property type="entry name" value="DNA-3-METHYLADENINE GLYCOSYLASE 1"/>
    <property type="match status" value="1"/>
</dbReference>
<dbReference type="InterPro" id="IPR052891">
    <property type="entry name" value="DNA-3mA_glycosylase"/>
</dbReference>